<comment type="caution">
    <text evidence="4">The sequence shown here is derived from an EMBL/GenBank/DDBJ whole genome shotgun (WGS) entry which is preliminary data.</text>
</comment>
<sequence>MEGLLLVDRYGANHLKPTVADTLGIVKQVTENVDGRNSRWQRHRAKRRIELITAARDAVAAHGAGISMEEIATACGTSKSVFYRYFKDKSGVQAAVGEYFVSRMRTRMVAAAHEADSFAATVHALVKEYLKSVEASADVYRFVVTAPADGDSAIEQFLDSVCQLLMDQHIRHRGEQAMPEALLQCWAASTVGMVRGAGEAWLALPDTDDKPDRPAMSQLITGWAVQGLRPDTYTTLSAEDASAQTTPQES</sequence>
<feature type="DNA-binding region" description="H-T-H motif" evidence="2">
    <location>
        <begin position="67"/>
        <end position="86"/>
    </location>
</feature>
<evidence type="ECO:0000313" key="4">
    <source>
        <dbReference type="EMBL" id="GAA2118936.1"/>
    </source>
</evidence>
<dbReference type="InterPro" id="IPR050109">
    <property type="entry name" value="HTH-type_TetR-like_transc_reg"/>
</dbReference>
<dbReference type="Gene3D" id="1.10.357.10">
    <property type="entry name" value="Tetracycline Repressor, domain 2"/>
    <property type="match status" value="1"/>
</dbReference>
<dbReference type="Proteomes" id="UP001500166">
    <property type="component" value="Unassembled WGS sequence"/>
</dbReference>
<dbReference type="PROSITE" id="PS50977">
    <property type="entry name" value="HTH_TETR_2"/>
    <property type="match status" value="1"/>
</dbReference>
<protein>
    <recommendedName>
        <fullName evidence="3">HTH tetR-type domain-containing protein</fullName>
    </recommendedName>
</protein>
<name>A0ABN2XY77_9MICC</name>
<dbReference type="InterPro" id="IPR001647">
    <property type="entry name" value="HTH_TetR"/>
</dbReference>
<reference evidence="4 5" key="1">
    <citation type="journal article" date="2019" name="Int. J. Syst. Evol. Microbiol.">
        <title>The Global Catalogue of Microorganisms (GCM) 10K type strain sequencing project: providing services to taxonomists for standard genome sequencing and annotation.</title>
        <authorList>
            <consortium name="The Broad Institute Genomics Platform"/>
            <consortium name="The Broad Institute Genome Sequencing Center for Infectious Disease"/>
            <person name="Wu L."/>
            <person name="Ma J."/>
        </authorList>
    </citation>
    <scope>NUCLEOTIDE SEQUENCE [LARGE SCALE GENOMIC DNA]</scope>
    <source>
        <strain evidence="4 5">JCM 15914</strain>
    </source>
</reference>
<dbReference type="InterPro" id="IPR009057">
    <property type="entry name" value="Homeodomain-like_sf"/>
</dbReference>
<dbReference type="InterPro" id="IPR036271">
    <property type="entry name" value="Tet_transcr_reg_TetR-rel_C_sf"/>
</dbReference>
<feature type="domain" description="HTH tetR-type" evidence="3">
    <location>
        <begin position="45"/>
        <end position="104"/>
    </location>
</feature>
<evidence type="ECO:0000259" key="3">
    <source>
        <dbReference type="PROSITE" id="PS50977"/>
    </source>
</evidence>
<dbReference type="EMBL" id="BAAAQA010000018">
    <property type="protein sequence ID" value="GAA2118936.1"/>
    <property type="molecule type" value="Genomic_DNA"/>
</dbReference>
<proteinExistence type="predicted"/>
<evidence type="ECO:0000313" key="5">
    <source>
        <dbReference type="Proteomes" id="UP001500166"/>
    </source>
</evidence>
<dbReference type="PANTHER" id="PTHR30055:SF160">
    <property type="entry name" value="TRANSCRIPTIONAL REGULATORY PROTEIN (PROBABLY ASNC-FAMILY)-RELATED"/>
    <property type="match status" value="1"/>
</dbReference>
<dbReference type="SUPFAM" id="SSF46689">
    <property type="entry name" value="Homeodomain-like"/>
    <property type="match status" value="1"/>
</dbReference>
<evidence type="ECO:0000256" key="1">
    <source>
        <dbReference type="ARBA" id="ARBA00023125"/>
    </source>
</evidence>
<dbReference type="Pfam" id="PF00440">
    <property type="entry name" value="TetR_N"/>
    <property type="match status" value="1"/>
</dbReference>
<organism evidence="4 5">
    <name type="scientific">Kocuria atrinae</name>
    <dbReference type="NCBI Taxonomy" id="592377"/>
    <lineage>
        <taxon>Bacteria</taxon>
        <taxon>Bacillati</taxon>
        <taxon>Actinomycetota</taxon>
        <taxon>Actinomycetes</taxon>
        <taxon>Micrococcales</taxon>
        <taxon>Micrococcaceae</taxon>
        <taxon>Kocuria</taxon>
    </lineage>
</organism>
<gene>
    <name evidence="4" type="ORF">GCM10009824_19600</name>
</gene>
<keyword evidence="1 2" id="KW-0238">DNA-binding</keyword>
<accession>A0ABN2XY77</accession>
<evidence type="ECO:0000256" key="2">
    <source>
        <dbReference type="PROSITE-ProRule" id="PRU00335"/>
    </source>
</evidence>
<keyword evidence="5" id="KW-1185">Reference proteome</keyword>
<dbReference type="SUPFAM" id="SSF48498">
    <property type="entry name" value="Tetracyclin repressor-like, C-terminal domain"/>
    <property type="match status" value="1"/>
</dbReference>
<dbReference type="PANTHER" id="PTHR30055">
    <property type="entry name" value="HTH-TYPE TRANSCRIPTIONAL REGULATOR RUTR"/>
    <property type="match status" value="1"/>
</dbReference>